<dbReference type="GO" id="GO:0004553">
    <property type="term" value="F:hydrolase activity, hydrolyzing O-glycosyl compounds"/>
    <property type="evidence" value="ECO:0007669"/>
    <property type="project" value="InterPro"/>
</dbReference>
<dbReference type="Gene3D" id="2.60.40.1180">
    <property type="entry name" value="Golgi alpha-mannosidase II"/>
    <property type="match status" value="2"/>
</dbReference>
<proteinExistence type="inferred from homology"/>
<evidence type="ECO:0000256" key="2">
    <source>
        <dbReference type="ARBA" id="ARBA00022729"/>
    </source>
</evidence>
<dbReference type="Gene3D" id="2.60.40.10">
    <property type="entry name" value="Immunoglobulins"/>
    <property type="match status" value="1"/>
</dbReference>
<keyword evidence="4" id="KW-0808">Transferase</keyword>
<evidence type="ECO:0000259" key="3">
    <source>
        <dbReference type="PROSITE" id="PS51175"/>
    </source>
</evidence>
<dbReference type="SUPFAM" id="SSF51445">
    <property type="entry name" value="(Trans)glycosidases"/>
    <property type="match status" value="1"/>
</dbReference>
<dbReference type="Pfam" id="PF21365">
    <property type="entry name" value="Glyco_hydro_31_3rd"/>
    <property type="match status" value="1"/>
</dbReference>
<dbReference type="InterPro" id="IPR055242">
    <property type="entry name" value="Lmo2446-like_N"/>
</dbReference>
<dbReference type="CAZy" id="CBM35">
    <property type="family name" value="Carbohydrate-Binding Module Family 35"/>
</dbReference>
<dbReference type="CDD" id="cd06597">
    <property type="entry name" value="GH31_transferase_CtsY"/>
    <property type="match status" value="1"/>
</dbReference>
<accession>Q6BD67</accession>
<dbReference type="SUPFAM" id="SSF51011">
    <property type="entry name" value="Glycosyl hydrolase domain"/>
    <property type="match status" value="1"/>
</dbReference>
<dbReference type="AlphaFoldDB" id="Q6BD67"/>
<dbReference type="GO" id="GO:0016740">
    <property type="term" value="F:transferase activity"/>
    <property type="evidence" value="ECO:0007669"/>
    <property type="project" value="UniProtKB-KW"/>
</dbReference>
<dbReference type="SMART" id="SM00606">
    <property type="entry name" value="CBD_IV"/>
    <property type="match status" value="1"/>
</dbReference>
<sequence length="1121" mass="121587">MSDAVGAPRALNDPHRSRLAALPRRTAGFVLALVAGLVFTLLAAPPAHANTLDGVWHNPYGADELYATQPTERSPRDPMAGDNVTVRATTWPVAPGQSVWVTWSVNGVAQTPRGASWDYNSGNNTYWKLDLGSFARGDVVEYTVHADVNGGGQRSSGPFSFTTTSWSTVTDVTSVVDNGTSVDIVTGDSAGDFTPKVRFAFPRLDGFDVQIAPTGAGLELSGLPDYTVTDGASQVEIATDELVLRIDKNPYRLSVYEGDGTTLITRQYDPAVFRNIGWASDGETTVTRIEDHFLTPTGERFEGFGERYDRLDHRGTDVHNYVYNQYQDQGATRRTYYSVPYFANSAGYGIHVPSTRYAIFNLATHLDDMAGFTVDTGGALDSTLTYQFFTGDQTEMLDDFTAETGRPLLPPKWAFGLWGSANEWNNQAEVEAWLDQVESSGIPHSVLVLEQWSDEATFYLWKDAQYTPTDGSTPLQYDDLTFPSGGAWSDPKQMIAEAHAQNVKVLLWQIPVLKENFTSNPATAPQQHLNDKAYAQAQGYLVDDGAGQPYRIPTGQWFGDSTVPDFTDAEATDWWMDKRRYLVEELGVDGFKTDGSEALFGRDLIVSDGRRGDEMHNAYPNEYTSAYNDFVQETTGADGTIFSRAGTSGGQSESIFWAGDQASTFGAFQEAVRAGQSAGQSGVPFWAWDLGGFTGSFPSAELYLRSTAQAVFSPIMQYHSEKADPSPSEARTPWNVQARTGNTTVVPTFARYANVRMNLVPYLYTEADDSATTGVPMMRAMSLAFPDDPDAAQYDQQYMFGSQLLVAPITNQGQTVKDVYLPAGEWYDFWNGGRASGEGVKMYDAGPDGIPVYARAGAVIPLNLNDAYEVGGTIGNDVESYDNLVFRVYPSGESSYEYFEDQANAHRRIDVSADRAARTVEVSAPALTTASTFQVSGTKPDTVTVAGSALPEVNSVSALAASTEAWYWDAKQQLTYVKVGASTGERTILLLGVDKAGYEAEFAGHTAVSTNADHPGYTGLGFVDGFANAGDAVEFDVWAEENGAHQLRFRYGNGAATPATRTIRVDGAPLGTLSLPPTGSWSSWGTASIDVTLPPGRHAVRIEYAGGDSGGVNLDNLVLAR</sequence>
<evidence type="ECO:0000256" key="1">
    <source>
        <dbReference type="ARBA" id="ARBA00007806"/>
    </source>
</evidence>
<dbReference type="InterPro" id="IPR000322">
    <property type="entry name" value="Glyco_hydro_31_TIM"/>
</dbReference>
<evidence type="ECO:0000313" key="4">
    <source>
        <dbReference type="EMBL" id="BAD34979.1"/>
    </source>
</evidence>
<dbReference type="CDD" id="cd04083">
    <property type="entry name" value="CBM35_Lmo2446-like"/>
    <property type="match status" value="1"/>
</dbReference>
<name>Q6BD67_ARTGO</name>
<dbReference type="InterPro" id="IPR025887">
    <property type="entry name" value="Glyco_hydro_31_N_dom"/>
</dbReference>
<dbReference type="InterPro" id="IPR013783">
    <property type="entry name" value="Ig-like_fold"/>
</dbReference>
<dbReference type="CAZy" id="GH31">
    <property type="family name" value="Glycoside Hydrolase Family 31"/>
</dbReference>
<dbReference type="SUPFAM" id="SSF74650">
    <property type="entry name" value="Galactose mutarotase-like"/>
    <property type="match status" value="1"/>
</dbReference>
<dbReference type="GO" id="GO:0005975">
    <property type="term" value="P:carbohydrate metabolic process"/>
    <property type="evidence" value="ECO:0007669"/>
    <property type="project" value="InterPro"/>
</dbReference>
<dbReference type="CDD" id="cd14752">
    <property type="entry name" value="GH31_N"/>
    <property type="match status" value="1"/>
</dbReference>
<dbReference type="PANTHER" id="PTHR43863">
    <property type="entry name" value="HYDROLASE, PUTATIVE (AFU_ORTHOLOGUE AFUA_1G03140)-RELATED"/>
    <property type="match status" value="1"/>
</dbReference>
<dbReference type="InterPro" id="IPR006584">
    <property type="entry name" value="Cellulose-bd_IV"/>
</dbReference>
<gene>
    <name evidence="4" type="primary">ctsY</name>
</gene>
<dbReference type="SMR" id="Q6BD67"/>
<dbReference type="InterPro" id="IPR017853">
    <property type="entry name" value="GH"/>
</dbReference>
<keyword evidence="2" id="KW-0732">Signal</keyword>
<dbReference type="InterPro" id="IPR008979">
    <property type="entry name" value="Galactose-bd-like_sf"/>
</dbReference>
<dbReference type="PROSITE" id="PS51175">
    <property type="entry name" value="CBM6"/>
    <property type="match status" value="1"/>
</dbReference>
<dbReference type="EMBL" id="AB161945">
    <property type="protein sequence ID" value="BAD34979.1"/>
    <property type="molecule type" value="Genomic_DNA"/>
</dbReference>
<dbReference type="Pfam" id="PF13802">
    <property type="entry name" value="Gal_mutarotas_2"/>
    <property type="match status" value="1"/>
</dbReference>
<dbReference type="SUPFAM" id="SSF49785">
    <property type="entry name" value="Galactose-binding domain-like"/>
    <property type="match status" value="1"/>
</dbReference>
<protein>
    <submittedName>
        <fullName evidence="4">3-alpha-isomaltosyltransferase</fullName>
    </submittedName>
</protein>
<reference evidence="4" key="1">
    <citation type="journal article" date="2004" name="Biosci. Biotechnol. Biochem.">
        <title>Cyclic tetrasaccharide-synthesizing enzymes from Arthrobacter globiformis A19.</title>
        <authorList>
            <person name="Mukai K."/>
            <person name="Maruta K."/>
            <person name="Satouchi K."/>
            <person name="Kubota M."/>
            <person name="Fukuda S."/>
            <person name="Kurimoto M."/>
            <person name="Tsujisaka Y."/>
        </authorList>
    </citation>
    <scope>NUCLEOTIDE SEQUENCE</scope>
    <source>
        <strain evidence="4">A19</strain>
    </source>
</reference>
<dbReference type="Pfam" id="PF03422">
    <property type="entry name" value="CBM_6"/>
    <property type="match status" value="1"/>
</dbReference>
<comment type="similarity">
    <text evidence="1">Belongs to the glycosyl hydrolase 31 family.</text>
</comment>
<dbReference type="Gene3D" id="2.60.120.260">
    <property type="entry name" value="Galactose-binding domain-like"/>
    <property type="match status" value="1"/>
</dbReference>
<dbReference type="InterPro" id="IPR011013">
    <property type="entry name" value="Gal_mutarotase_sf_dom"/>
</dbReference>
<dbReference type="Gene3D" id="2.60.40.1760">
    <property type="entry name" value="glycosyl hydrolase (family 31)"/>
    <property type="match status" value="1"/>
</dbReference>
<feature type="domain" description="CBM6" evidence="3">
    <location>
        <begin position="996"/>
        <end position="1120"/>
    </location>
</feature>
<dbReference type="Pfam" id="PF01055">
    <property type="entry name" value="Glyco_hydro_31_2nd"/>
    <property type="match status" value="1"/>
</dbReference>
<dbReference type="InterPro" id="IPR013780">
    <property type="entry name" value="Glyco_hydro_b"/>
</dbReference>
<organism evidence="4">
    <name type="scientific">Arthrobacter globiformis</name>
    <dbReference type="NCBI Taxonomy" id="1665"/>
    <lineage>
        <taxon>Bacteria</taxon>
        <taxon>Bacillati</taxon>
        <taxon>Actinomycetota</taxon>
        <taxon>Actinomycetes</taxon>
        <taxon>Micrococcales</taxon>
        <taxon>Micrococcaceae</taxon>
        <taxon>Arthrobacter</taxon>
    </lineage>
</organism>
<dbReference type="Gene3D" id="3.20.20.80">
    <property type="entry name" value="Glycosidases"/>
    <property type="match status" value="1"/>
</dbReference>
<dbReference type="InterPro" id="IPR005084">
    <property type="entry name" value="CBM6"/>
</dbReference>
<dbReference type="InterPro" id="IPR048395">
    <property type="entry name" value="Glyco_hydro_31_C"/>
</dbReference>
<dbReference type="PANTHER" id="PTHR43863:SF2">
    <property type="entry name" value="MALTASE-GLUCOAMYLASE"/>
    <property type="match status" value="1"/>
</dbReference>
<dbReference type="GO" id="GO:0030246">
    <property type="term" value="F:carbohydrate binding"/>
    <property type="evidence" value="ECO:0007669"/>
    <property type="project" value="InterPro"/>
</dbReference>
<dbReference type="InterPro" id="IPR051816">
    <property type="entry name" value="Glycosyl_Hydrolase_31"/>
</dbReference>
<dbReference type="Pfam" id="PF22681">
    <property type="entry name" value="Lmo2446-like_N"/>
    <property type="match status" value="1"/>
</dbReference>